<dbReference type="GO" id="GO:0008610">
    <property type="term" value="P:lipid biosynthetic process"/>
    <property type="evidence" value="ECO:0007669"/>
    <property type="project" value="TreeGrafter"/>
</dbReference>
<dbReference type="Pfam" id="PF00975">
    <property type="entry name" value="Thioesterase"/>
    <property type="match status" value="1"/>
</dbReference>
<dbReference type="InterPro" id="IPR029058">
    <property type="entry name" value="AB_hydrolase_fold"/>
</dbReference>
<dbReference type="AlphaFoldDB" id="A0A4R8S6E0"/>
<feature type="domain" description="Thioesterase" evidence="5">
    <location>
        <begin position="21"/>
        <end position="242"/>
    </location>
</feature>
<dbReference type="PANTHER" id="PTHR11487">
    <property type="entry name" value="THIOESTERASE"/>
    <property type="match status" value="1"/>
</dbReference>
<evidence type="ECO:0000256" key="4">
    <source>
        <dbReference type="ARBA" id="ARBA00024293"/>
    </source>
</evidence>
<keyword evidence="6" id="KW-0436">Ligase</keyword>
<dbReference type="Proteomes" id="UP000295117">
    <property type="component" value="Unassembled WGS sequence"/>
</dbReference>
<dbReference type="SUPFAM" id="SSF53474">
    <property type="entry name" value="alpha/beta-Hydrolases"/>
    <property type="match status" value="1"/>
</dbReference>
<dbReference type="EMBL" id="PECH01000008">
    <property type="protein sequence ID" value="TDZ79832.1"/>
    <property type="molecule type" value="Genomic_DNA"/>
</dbReference>
<proteinExistence type="inferred from homology"/>
<evidence type="ECO:0000256" key="2">
    <source>
        <dbReference type="ARBA" id="ARBA00015007"/>
    </source>
</evidence>
<dbReference type="GO" id="GO:0016874">
    <property type="term" value="F:ligase activity"/>
    <property type="evidence" value="ECO:0007669"/>
    <property type="project" value="UniProtKB-KW"/>
</dbReference>
<dbReference type="Gene3D" id="3.40.50.1820">
    <property type="entry name" value="alpha/beta hydrolase"/>
    <property type="match status" value="1"/>
</dbReference>
<name>A0A4R8S6E0_9MYCO</name>
<evidence type="ECO:0000259" key="5">
    <source>
        <dbReference type="Pfam" id="PF00975"/>
    </source>
</evidence>
<comment type="catalytic activity">
    <reaction evidence="4">
        <text>a fatty acyl-CoA + H2O = a fatty acid + CoA + H(+)</text>
        <dbReference type="Rhea" id="RHEA:16781"/>
        <dbReference type="ChEBI" id="CHEBI:15377"/>
        <dbReference type="ChEBI" id="CHEBI:15378"/>
        <dbReference type="ChEBI" id="CHEBI:28868"/>
        <dbReference type="ChEBI" id="CHEBI:57287"/>
        <dbReference type="ChEBI" id="CHEBI:77636"/>
    </reaction>
</comment>
<dbReference type="GO" id="GO:0047617">
    <property type="term" value="F:fatty acyl-CoA hydrolase activity"/>
    <property type="evidence" value="ECO:0007669"/>
    <property type="project" value="RHEA"/>
</dbReference>
<comment type="caution">
    <text evidence="6">The sequence shown here is derived from an EMBL/GenBank/DDBJ whole genome shotgun (WGS) entry which is preliminary data.</text>
</comment>
<gene>
    <name evidence="6" type="primary">mbtB_1</name>
    <name evidence="6" type="ORF">DE4585_03581</name>
</gene>
<dbReference type="InterPro" id="IPR012223">
    <property type="entry name" value="TEII"/>
</dbReference>
<evidence type="ECO:0000256" key="1">
    <source>
        <dbReference type="ARBA" id="ARBA00007169"/>
    </source>
</evidence>
<dbReference type="InterPro" id="IPR001031">
    <property type="entry name" value="Thioesterase"/>
</dbReference>
<organism evidence="6 7">
    <name type="scientific">Mycobacteroides salmoniphilum</name>
    <dbReference type="NCBI Taxonomy" id="404941"/>
    <lineage>
        <taxon>Bacteria</taxon>
        <taxon>Bacillati</taxon>
        <taxon>Actinomycetota</taxon>
        <taxon>Actinomycetes</taxon>
        <taxon>Mycobacteriales</taxon>
        <taxon>Mycobacteriaceae</taxon>
        <taxon>Mycobacteroides</taxon>
    </lineage>
</organism>
<reference evidence="6 7" key="1">
    <citation type="journal article" date="2019" name="Sci. Rep.">
        <title>Extended insight into the Mycobacterium chelonae-abscessus complex through whole genome sequencing of Mycobacterium salmoniphilum outbreak and Mycobacterium salmoniphilum-like strains.</title>
        <authorList>
            <person name="Behra P.R.K."/>
            <person name="Das S."/>
            <person name="Pettersson B.M.F."/>
            <person name="Shirreff L."/>
            <person name="DuCote T."/>
            <person name="Jacobsson K.G."/>
            <person name="Ennis D.G."/>
            <person name="Kirsebom L.A."/>
        </authorList>
    </citation>
    <scope>NUCLEOTIDE SEQUENCE [LARGE SCALE GENOMIC DNA]</scope>
    <source>
        <strain evidence="6 7">DE 4585</strain>
    </source>
</reference>
<evidence type="ECO:0000256" key="3">
    <source>
        <dbReference type="ARBA" id="ARBA00023026"/>
    </source>
</evidence>
<dbReference type="RefSeq" id="WP_134072300.1">
    <property type="nucleotide sequence ID" value="NZ_PECH01000008.1"/>
</dbReference>
<protein>
    <recommendedName>
        <fullName evidence="2">Thioesterase TesA</fullName>
    </recommendedName>
</protein>
<comment type="similarity">
    <text evidence="1">Belongs to the thioesterase family.</text>
</comment>
<sequence length="254" mass="27780">MSQSLGWIRQFHKPERPDSPPLLVFPHAGAGASAYRALSKALSSNFDVIVFQYPGRQDRASEPALTTLQDIAAGAFDEFQISPRNRNVPIYTFGHSMGAIVSFEFVRLAEAAGVDVRQLTVSAAVAPSRASNKPGFPEDDEELLQHLAALEGTSSDIFTNRDMLKLTLPVVKSDHRASETYSCDPGVKVAARVHVIGGDNDPIVNMRDLYDWDKHADDLQVTLFEGGHFFINSHLAAVTELVTAGASRQPRVHE</sequence>
<accession>A0A4R8S6E0</accession>
<evidence type="ECO:0000313" key="7">
    <source>
        <dbReference type="Proteomes" id="UP000295117"/>
    </source>
</evidence>
<keyword evidence="3" id="KW-0843">Virulence</keyword>
<dbReference type="PANTHER" id="PTHR11487:SF0">
    <property type="entry name" value="S-ACYL FATTY ACID SYNTHASE THIOESTERASE, MEDIUM CHAIN"/>
    <property type="match status" value="1"/>
</dbReference>
<evidence type="ECO:0000313" key="6">
    <source>
        <dbReference type="EMBL" id="TDZ79832.1"/>
    </source>
</evidence>